<evidence type="ECO:0000256" key="6">
    <source>
        <dbReference type="ARBA" id="ARBA00023163"/>
    </source>
</evidence>
<dbReference type="PROSITE" id="PS51030">
    <property type="entry name" value="NUCLEAR_REC_DBD_2"/>
    <property type="match status" value="1"/>
</dbReference>
<accession>A0A0P5JDV9</accession>
<evidence type="ECO:0000256" key="3">
    <source>
        <dbReference type="ARBA" id="ARBA00022833"/>
    </source>
</evidence>
<feature type="domain" description="NR LBD" evidence="11">
    <location>
        <begin position="364"/>
        <end position="580"/>
    </location>
</feature>
<feature type="domain" description="Nuclear receptor" evidence="10">
    <location>
        <begin position="246"/>
        <end position="324"/>
    </location>
</feature>
<dbReference type="GO" id="GO:0004879">
    <property type="term" value="F:nuclear receptor activity"/>
    <property type="evidence" value="ECO:0007669"/>
    <property type="project" value="TreeGrafter"/>
</dbReference>
<dbReference type="SUPFAM" id="SSF57716">
    <property type="entry name" value="Glucocorticoid receptor-like (DNA-binding domain)"/>
    <property type="match status" value="1"/>
</dbReference>
<evidence type="ECO:0000256" key="9">
    <source>
        <dbReference type="SAM" id="MobiDB-lite"/>
    </source>
</evidence>
<evidence type="ECO:0000256" key="7">
    <source>
        <dbReference type="ARBA" id="ARBA00023170"/>
    </source>
</evidence>
<dbReference type="SMART" id="SM00399">
    <property type="entry name" value="ZnF_C4"/>
    <property type="match status" value="1"/>
</dbReference>
<feature type="region of interest" description="Disordered" evidence="9">
    <location>
        <begin position="215"/>
        <end position="241"/>
    </location>
</feature>
<dbReference type="EMBL" id="GDIQ01097904">
    <property type="protein sequence ID" value="JAL53822.1"/>
    <property type="molecule type" value="Transcribed_RNA"/>
</dbReference>
<dbReference type="PANTHER" id="PTHR24082">
    <property type="entry name" value="NUCLEAR HORMONE RECEPTOR"/>
    <property type="match status" value="1"/>
</dbReference>
<keyword evidence="6" id="KW-0804">Transcription</keyword>
<evidence type="ECO:0000259" key="11">
    <source>
        <dbReference type="PROSITE" id="PS51843"/>
    </source>
</evidence>
<keyword evidence="7 12" id="KW-0675">Receptor</keyword>
<dbReference type="CDD" id="cd06916">
    <property type="entry name" value="NR_DBD_like"/>
    <property type="match status" value="1"/>
</dbReference>
<dbReference type="InterPro" id="IPR013088">
    <property type="entry name" value="Znf_NHR/GATA"/>
</dbReference>
<dbReference type="PANTHER" id="PTHR24082:SF283">
    <property type="entry name" value="NUCLEAR HORMONE RECEPTOR HR96"/>
    <property type="match status" value="1"/>
</dbReference>
<dbReference type="InterPro" id="IPR035500">
    <property type="entry name" value="NHR-like_dom_sf"/>
</dbReference>
<name>A0A0P5JDV9_9CRUS</name>
<dbReference type="SMART" id="SM00430">
    <property type="entry name" value="HOLI"/>
    <property type="match status" value="1"/>
</dbReference>
<feature type="region of interest" description="Disordered" evidence="9">
    <location>
        <begin position="15"/>
        <end position="41"/>
    </location>
</feature>
<protein>
    <submittedName>
        <fullName evidence="12">Nuclear receptor subfamily 4 group A member</fullName>
    </submittedName>
</protein>
<evidence type="ECO:0000256" key="1">
    <source>
        <dbReference type="ARBA" id="ARBA00022723"/>
    </source>
</evidence>
<dbReference type="InterPro" id="IPR000536">
    <property type="entry name" value="Nucl_hrmn_rcpt_lig-bd"/>
</dbReference>
<dbReference type="Pfam" id="PF00105">
    <property type="entry name" value="zf-C4"/>
    <property type="match status" value="1"/>
</dbReference>
<dbReference type="PROSITE" id="PS51843">
    <property type="entry name" value="NR_LBD"/>
    <property type="match status" value="1"/>
</dbReference>
<reference evidence="12" key="1">
    <citation type="submission" date="2015-10" db="EMBL/GenBank/DDBJ databases">
        <title>EvidentialGene: Evidence-directed Construction of Complete mRNA Transcriptomes without Genomes.</title>
        <authorList>
            <person name="Gilbert D.G."/>
        </authorList>
    </citation>
    <scope>NUCLEOTIDE SEQUENCE</scope>
</reference>
<dbReference type="GO" id="GO:0000978">
    <property type="term" value="F:RNA polymerase II cis-regulatory region sequence-specific DNA binding"/>
    <property type="evidence" value="ECO:0007669"/>
    <property type="project" value="TreeGrafter"/>
</dbReference>
<keyword evidence="8" id="KW-0539">Nucleus</keyword>
<keyword evidence="1" id="KW-0479">Metal-binding</keyword>
<dbReference type="AlphaFoldDB" id="A0A0P5JDV9"/>
<dbReference type="EMBL" id="GDIQ01099294">
    <property type="protein sequence ID" value="JAL52432.1"/>
    <property type="molecule type" value="Transcribed_RNA"/>
</dbReference>
<dbReference type="InterPro" id="IPR050234">
    <property type="entry name" value="Nuclear_hormone_rcpt_NR1"/>
</dbReference>
<evidence type="ECO:0000313" key="12">
    <source>
        <dbReference type="EMBL" id="JAL52432.1"/>
    </source>
</evidence>
<dbReference type="Gene3D" id="1.10.565.10">
    <property type="entry name" value="Retinoid X Receptor"/>
    <property type="match status" value="1"/>
</dbReference>
<keyword evidence="5" id="KW-0238">DNA-binding</keyword>
<dbReference type="PRINTS" id="PR00047">
    <property type="entry name" value="STROIDFINGER"/>
</dbReference>
<dbReference type="Gene3D" id="3.30.50.10">
    <property type="entry name" value="Erythroid Transcription Factor GATA-1, subunit A"/>
    <property type="match status" value="1"/>
</dbReference>
<keyword evidence="3" id="KW-0862">Zinc</keyword>
<dbReference type="GO" id="GO:0045944">
    <property type="term" value="P:positive regulation of transcription by RNA polymerase II"/>
    <property type="evidence" value="ECO:0007669"/>
    <property type="project" value="TreeGrafter"/>
</dbReference>
<dbReference type="GO" id="GO:0008270">
    <property type="term" value="F:zinc ion binding"/>
    <property type="evidence" value="ECO:0007669"/>
    <property type="project" value="UniProtKB-KW"/>
</dbReference>
<dbReference type="OrthoDB" id="6353624at2759"/>
<dbReference type="PROSITE" id="PS00031">
    <property type="entry name" value="NUCLEAR_REC_DBD_1"/>
    <property type="match status" value="1"/>
</dbReference>
<keyword evidence="2" id="KW-0863">Zinc-finger</keyword>
<dbReference type="GO" id="GO:0030154">
    <property type="term" value="P:cell differentiation"/>
    <property type="evidence" value="ECO:0007669"/>
    <property type="project" value="TreeGrafter"/>
</dbReference>
<dbReference type="GO" id="GO:0000122">
    <property type="term" value="P:negative regulation of transcription by RNA polymerase II"/>
    <property type="evidence" value="ECO:0007669"/>
    <property type="project" value="TreeGrafter"/>
</dbReference>
<keyword evidence="4" id="KW-0805">Transcription regulation</keyword>
<organism evidence="12">
    <name type="scientific">Daphnia magna</name>
    <dbReference type="NCBI Taxonomy" id="35525"/>
    <lineage>
        <taxon>Eukaryota</taxon>
        <taxon>Metazoa</taxon>
        <taxon>Ecdysozoa</taxon>
        <taxon>Arthropoda</taxon>
        <taxon>Crustacea</taxon>
        <taxon>Branchiopoda</taxon>
        <taxon>Diplostraca</taxon>
        <taxon>Cladocera</taxon>
        <taxon>Anomopoda</taxon>
        <taxon>Daphniidae</taxon>
        <taxon>Daphnia</taxon>
    </lineage>
</organism>
<feature type="compositionally biased region" description="Low complexity" evidence="9">
    <location>
        <begin position="25"/>
        <end position="41"/>
    </location>
</feature>
<proteinExistence type="predicted"/>
<dbReference type="InterPro" id="IPR001628">
    <property type="entry name" value="Znf_hrmn_rcpt"/>
</dbReference>
<evidence type="ECO:0000259" key="10">
    <source>
        <dbReference type="PROSITE" id="PS51030"/>
    </source>
</evidence>
<evidence type="ECO:0000256" key="8">
    <source>
        <dbReference type="ARBA" id="ARBA00023242"/>
    </source>
</evidence>
<dbReference type="SUPFAM" id="SSF48508">
    <property type="entry name" value="Nuclear receptor ligand-binding domain"/>
    <property type="match status" value="1"/>
</dbReference>
<evidence type="ECO:0000256" key="2">
    <source>
        <dbReference type="ARBA" id="ARBA00022771"/>
    </source>
</evidence>
<evidence type="ECO:0000256" key="4">
    <source>
        <dbReference type="ARBA" id="ARBA00023015"/>
    </source>
</evidence>
<evidence type="ECO:0000256" key="5">
    <source>
        <dbReference type="ARBA" id="ARBA00023125"/>
    </source>
</evidence>
<sequence>MEFIAEAMHASIDLTQTTSQDNVNASSSRPSSSLSSASSTLAASYQPHPRLDANLTAFYRPAAEHQSVVFKPHYSLPSLERPFSQPVSDAGVETHYDNLITNGMRVMHFMDHHPCNVFQQQQCPDIQLTEGSVAYSTGYHQEVGATTSEPYPAMGVSPTSSSFTPRAIVSQPAYYNSSNTSNCSTSSVGFQPYQSQLHQSLSYQTQLCQSQPCQSQQSDESKAVKRKNSNESDASTDEDPYNTLEMPPCSVCGDVSCGIHYGVVACEGCKGFFRRANLRNPEDAVFTCFNNSNCVVNRLTRNKCRACRLRRCYEVGMVYGDAYESYKKRRRNRQLLQTHSTSTHRPPSIPPTDVLEWMGFVAAAQSATFTTVSEIFTSRYAAVLSLGPDQLWPPGGDLSKRGFQAIQHFAHSLPFVAILPPELRTHLLKSNALDAMILRVTFRFCPERESFLFPPGAEVTLSCLSSTLLGSATTSRLANLGRLILRLGIGTDELAFLSTLALLSPDALGSGFLPSHVNMLRDIVDKVLLAFHCFVQQRWSSRPFLIAKLIALLSDIRALQHSVALQAWLQPAGGSSSRNI</sequence>
<feature type="compositionally biased region" description="Polar residues" evidence="9">
    <location>
        <begin position="15"/>
        <end position="24"/>
    </location>
</feature>